<feature type="domain" description="DRBM" evidence="8">
    <location>
        <begin position="6"/>
        <end position="74"/>
    </location>
</feature>
<evidence type="ECO:0000256" key="2">
    <source>
        <dbReference type="ARBA" id="ARBA00022741"/>
    </source>
</evidence>
<dbReference type="PROSITE" id="PS50137">
    <property type="entry name" value="DS_RBD"/>
    <property type="match status" value="2"/>
</dbReference>
<dbReference type="InterPro" id="IPR000719">
    <property type="entry name" value="Prot_kinase_dom"/>
</dbReference>
<organism evidence="9 10">
    <name type="scientific">Pelobates cultripes</name>
    <name type="common">Western spadefoot toad</name>
    <dbReference type="NCBI Taxonomy" id="61616"/>
    <lineage>
        <taxon>Eukaryota</taxon>
        <taxon>Metazoa</taxon>
        <taxon>Chordata</taxon>
        <taxon>Craniata</taxon>
        <taxon>Vertebrata</taxon>
        <taxon>Euteleostomi</taxon>
        <taxon>Amphibia</taxon>
        <taxon>Batrachia</taxon>
        <taxon>Anura</taxon>
        <taxon>Pelobatoidea</taxon>
        <taxon>Pelobatidae</taxon>
        <taxon>Pelobates</taxon>
    </lineage>
</organism>
<name>A0AAD1REK2_PELCU</name>
<keyword evidence="1" id="KW-0808">Transferase</keyword>
<dbReference type="Proteomes" id="UP001295444">
    <property type="component" value="Chromosome 02"/>
</dbReference>
<evidence type="ECO:0000259" key="7">
    <source>
        <dbReference type="PROSITE" id="PS50011"/>
    </source>
</evidence>
<protein>
    <submittedName>
        <fullName evidence="9">Interferon-induced, double-stranded RNA-activated kinase-like</fullName>
    </submittedName>
</protein>
<dbReference type="Gene3D" id="3.30.160.20">
    <property type="match status" value="2"/>
</dbReference>
<dbReference type="CDD" id="cd10845">
    <property type="entry name" value="DSRM_RNAse_III_family"/>
    <property type="match status" value="1"/>
</dbReference>
<accession>A0AAD1REK2</accession>
<dbReference type="SUPFAM" id="SSF56112">
    <property type="entry name" value="Protein kinase-like (PK-like)"/>
    <property type="match status" value="1"/>
</dbReference>
<keyword evidence="10" id="KW-1185">Reference proteome</keyword>
<dbReference type="GO" id="GO:0005737">
    <property type="term" value="C:cytoplasm"/>
    <property type="evidence" value="ECO:0007669"/>
    <property type="project" value="TreeGrafter"/>
</dbReference>
<reference evidence="9" key="1">
    <citation type="submission" date="2022-03" db="EMBL/GenBank/DDBJ databases">
        <authorList>
            <person name="Alioto T."/>
            <person name="Alioto T."/>
            <person name="Gomez Garrido J."/>
        </authorList>
    </citation>
    <scope>NUCLEOTIDE SEQUENCE</scope>
</reference>
<evidence type="ECO:0000256" key="1">
    <source>
        <dbReference type="ARBA" id="ARBA00022679"/>
    </source>
</evidence>
<gene>
    <name evidence="9" type="ORF">PECUL_23A051667</name>
</gene>
<feature type="compositionally biased region" description="Polar residues" evidence="6">
    <location>
        <begin position="228"/>
        <end position="253"/>
    </location>
</feature>
<dbReference type="SMART" id="SM00220">
    <property type="entry name" value="S_TKc"/>
    <property type="match status" value="1"/>
</dbReference>
<dbReference type="Pfam" id="PF00035">
    <property type="entry name" value="dsrm"/>
    <property type="match status" value="2"/>
</dbReference>
<dbReference type="GO" id="GO:0004694">
    <property type="term" value="F:eukaryotic translation initiation factor 2alpha kinase activity"/>
    <property type="evidence" value="ECO:0007669"/>
    <property type="project" value="TreeGrafter"/>
</dbReference>
<keyword evidence="2" id="KW-0547">Nucleotide-binding</keyword>
<dbReference type="GO" id="GO:0003723">
    <property type="term" value="F:RNA binding"/>
    <property type="evidence" value="ECO:0007669"/>
    <property type="project" value="UniProtKB-UniRule"/>
</dbReference>
<dbReference type="GO" id="GO:0005634">
    <property type="term" value="C:nucleus"/>
    <property type="evidence" value="ECO:0007669"/>
    <property type="project" value="TreeGrafter"/>
</dbReference>
<dbReference type="SMART" id="SM00358">
    <property type="entry name" value="DSRM"/>
    <property type="match status" value="2"/>
</dbReference>
<sequence>MASDLNCKGALITYCLRKKIALKFDTPKQEGPSHDPKFTAHIYVNDELVGEACCGTKRMAENEAAKMALAKLQSQEQSGLPQVQPVYNPGTADQTREAEHQGSVDVYAQKNGESLDYMVIMNELSNKYQWSFTFIEVDRCGVQHAPEFSLRIKIGKTLYPIAKGKSKKQARKKAAYLALLELKNDYPKESLFQKISADVGGFVDESGSENSSVSESTGDKSADRRSSENGPAPTSSNEISFRGTSAVKSSTPGRLQRKSVSEVKTLADLEHQNIVRYYHSWISEVCYSDWSCSSTERSETGSTKTWLFIKMELCDNGTLKTWIRDMKTIEKNRSLEIFRQIVDGVAYIHSKKQIHRDIKPANILFAEEGKIKIADFGLVTTMTGEHDDQALQRTQNTGTPSYMAPEQKKDTYENEVDIFPLGLILFELLWIYGSHHEKSYEWMKIRAGQLPEKFKTQNPYEESVIRKMLCEDPKGRPTACDLKKLFIENNLLVSKTV</sequence>
<dbReference type="Pfam" id="PF00069">
    <property type="entry name" value="Pkinase"/>
    <property type="match status" value="1"/>
</dbReference>
<evidence type="ECO:0000259" key="8">
    <source>
        <dbReference type="PROSITE" id="PS50137"/>
    </source>
</evidence>
<dbReference type="SUPFAM" id="SSF54768">
    <property type="entry name" value="dsRNA-binding domain-like"/>
    <property type="match status" value="2"/>
</dbReference>
<dbReference type="PANTHER" id="PTHR11042:SF194">
    <property type="entry name" value="DOUBLE-STRANDED RNA ACTIVATED PROTEIN KINASE"/>
    <property type="match status" value="1"/>
</dbReference>
<evidence type="ECO:0000256" key="5">
    <source>
        <dbReference type="PROSITE-ProRule" id="PRU00266"/>
    </source>
</evidence>
<dbReference type="PANTHER" id="PTHR11042">
    <property type="entry name" value="EUKARYOTIC TRANSLATION INITIATION FACTOR 2-ALPHA KINASE EIF2-ALPHA KINASE -RELATED"/>
    <property type="match status" value="1"/>
</dbReference>
<evidence type="ECO:0000256" key="3">
    <source>
        <dbReference type="ARBA" id="ARBA00022777"/>
    </source>
</evidence>
<feature type="region of interest" description="Disordered" evidence="6">
    <location>
        <begin position="205"/>
        <end position="256"/>
    </location>
</feature>
<feature type="domain" description="DRBM" evidence="8">
    <location>
        <begin position="116"/>
        <end position="184"/>
    </location>
</feature>
<keyword evidence="3 9" id="KW-0418">Kinase</keyword>
<dbReference type="Gene3D" id="3.30.200.20">
    <property type="entry name" value="Phosphorylase Kinase, domain 1"/>
    <property type="match status" value="1"/>
</dbReference>
<dbReference type="InterPro" id="IPR011009">
    <property type="entry name" value="Kinase-like_dom_sf"/>
</dbReference>
<evidence type="ECO:0000313" key="9">
    <source>
        <dbReference type="EMBL" id="CAH2250064.1"/>
    </source>
</evidence>
<evidence type="ECO:0000256" key="4">
    <source>
        <dbReference type="ARBA" id="ARBA00022840"/>
    </source>
</evidence>
<dbReference type="InterPro" id="IPR014720">
    <property type="entry name" value="dsRBD_dom"/>
</dbReference>
<dbReference type="InterPro" id="IPR050339">
    <property type="entry name" value="CC_SR_Kinase"/>
</dbReference>
<proteinExistence type="predicted"/>
<keyword evidence="4" id="KW-0067">ATP-binding</keyword>
<dbReference type="AlphaFoldDB" id="A0AAD1REK2"/>
<dbReference type="Gene3D" id="1.10.510.10">
    <property type="entry name" value="Transferase(Phosphotransferase) domain 1"/>
    <property type="match status" value="1"/>
</dbReference>
<dbReference type="GO" id="GO:0005524">
    <property type="term" value="F:ATP binding"/>
    <property type="evidence" value="ECO:0007669"/>
    <property type="project" value="UniProtKB-KW"/>
</dbReference>
<feature type="domain" description="Protein kinase" evidence="7">
    <location>
        <begin position="189"/>
        <end position="487"/>
    </location>
</feature>
<dbReference type="PROSITE" id="PS50011">
    <property type="entry name" value="PROTEIN_KINASE_DOM"/>
    <property type="match status" value="1"/>
</dbReference>
<keyword evidence="5" id="KW-0694">RNA-binding</keyword>
<evidence type="ECO:0000256" key="6">
    <source>
        <dbReference type="SAM" id="MobiDB-lite"/>
    </source>
</evidence>
<feature type="compositionally biased region" description="Basic and acidic residues" evidence="6">
    <location>
        <begin position="217"/>
        <end position="227"/>
    </location>
</feature>
<dbReference type="EMBL" id="OW240913">
    <property type="protein sequence ID" value="CAH2250064.1"/>
    <property type="molecule type" value="Genomic_DNA"/>
</dbReference>
<evidence type="ECO:0000313" key="10">
    <source>
        <dbReference type="Proteomes" id="UP001295444"/>
    </source>
</evidence>